<comment type="caution">
    <text evidence="3">The sequence shown here is derived from an EMBL/GenBank/DDBJ whole genome shotgun (WGS) entry which is preliminary data.</text>
</comment>
<dbReference type="RefSeq" id="WP_110281479.1">
    <property type="nucleotide sequence ID" value="NZ_QJJY01000051.1"/>
</dbReference>
<dbReference type="InterPro" id="IPR013783">
    <property type="entry name" value="Ig-like_fold"/>
</dbReference>
<dbReference type="InterPro" id="IPR044016">
    <property type="entry name" value="Big_13"/>
</dbReference>
<evidence type="ECO:0000313" key="4">
    <source>
        <dbReference type="Proteomes" id="UP000247755"/>
    </source>
</evidence>
<reference evidence="3 4" key="1">
    <citation type="submission" date="2018-05" db="EMBL/GenBank/DDBJ databases">
        <title>Comparative genomics of bacterial root endophytes of switchgrass collected from native prairies over two seasons.</title>
        <authorList>
            <person name="Tang Y."/>
        </authorList>
    </citation>
    <scope>NUCLEOTIDE SEQUENCE [LARGE SCALE GENOMIC DNA]</scope>
    <source>
        <strain evidence="3 4">NFIX32</strain>
    </source>
</reference>
<feature type="compositionally biased region" description="Gly residues" evidence="1">
    <location>
        <begin position="175"/>
        <end position="186"/>
    </location>
</feature>
<dbReference type="NCBIfam" id="NF033510">
    <property type="entry name" value="Ca_tandemer"/>
    <property type="match status" value="3"/>
</dbReference>
<feature type="domain" description="Bacterial Ig-like" evidence="2">
    <location>
        <begin position="311"/>
        <end position="378"/>
    </location>
</feature>
<dbReference type="AlphaFoldDB" id="A0A318HXM4"/>
<sequence length="1090" mass="113911">MSTVKLAVVDGNTIKETLELRASQQGTAARVRAPQGAKFILAESQSGYAPQNITVSRVGKNLHLSLEGTSYDQPQLIIEDFYGNEGQLVGLGEDGAYHEYIASDAEQDHAIALLADGKAAPQVLGAEQMVGFGAGLVAAPGIDWLGLGLFGLGALGVLGGALAAGLIGGGKDDGGNGGDGGGGGRPGQPSIDSVFDNVGDVTGPIDRGGVTDDRRPVFTGKGETPGNKVEIYDNGKKIGETVVKEDGSWTFQPDRPLEDGKHDFVAVEIDPEGNASLPSPGFEFEVDPTAPDRPVITGVIDNFGDEIGPIASGERTDDRTPEIRGTAQKGSLVMIYDGDVLLGSTMADADGNWMFVPATPLADGPHVFTATATSPVGSVGLPSDPWTVIVGPSDGGRPQTPAIGEIWDNTDPDNQTPIGDGDRTKDKTPVIGGEGTPGNTVIVIIDDEVVGSTVVGDDGKWTFEPVDELDDGGHKFEVIERDPNGRESDKSDPVTVIVDSPVQPVITDIWDNTDPNNLIPIPEGETSNDDTPLINGTAKPGSVVEIFDNGNSIGSTTADAETGRWTFQPDMPLSGTGGHSLTAVATDPLHGPITSDPFNFALDPFEFGLIYGVESFADLQGSAGTQWQPGATHQTKLFDITRVGAGGQVVAIDSGGSGAPSGMQVRLSPWQGGVPVTEFDLRGNTAQVLTFEWGIGGVAPAERGFVTIEFFDAGGQLIKTHELKAGEAGLMAIEMPAGHSFASFRMTGTVEMSQFGNAVTFDSMILSDKVLPLESFKNIATGTEWDAGQTIDSGLFAITHGGGSHRLWLTIWGTDHIRKVLAAFGGGSEITFDLKGKNAGGLTFELGAVNITAADLLVATITFKDENGKEVHTKEIYADGPGQFNELVSINMPTGLAYSSFVITTDKHIYVDSISTGVLIESPQSTNGVESENGVHDLVALDGLGGEVFYVSEGEEDAIEFTGTDSTDMLKLTGEGQVLDLSNLQGKLSSVEVIDLTGTGDNTLKLSLGDVLEQGGQGLFINDGKTQMMVRGDAGDVIELSDLLPDGSDVGDWAQMSGTVTVEGVTYNVYQHSGLDVELLVQQGVTTHIV</sequence>
<dbReference type="EMBL" id="QJJY01000051">
    <property type="protein sequence ID" value="PXX21400.1"/>
    <property type="molecule type" value="Genomic_DNA"/>
</dbReference>
<accession>A0A318HXM4</accession>
<protein>
    <recommendedName>
        <fullName evidence="2">Bacterial Ig-like domain-containing protein</fullName>
    </recommendedName>
</protein>
<dbReference type="Gene3D" id="2.60.40.10">
    <property type="entry name" value="Immunoglobulins"/>
    <property type="match status" value="1"/>
</dbReference>
<dbReference type="Proteomes" id="UP000247755">
    <property type="component" value="Unassembled WGS sequence"/>
</dbReference>
<feature type="region of interest" description="Disordered" evidence="1">
    <location>
        <begin position="202"/>
        <end position="226"/>
    </location>
</feature>
<feature type="region of interest" description="Disordered" evidence="1">
    <location>
        <begin position="174"/>
        <end position="193"/>
    </location>
</feature>
<feature type="region of interest" description="Disordered" evidence="1">
    <location>
        <begin position="302"/>
        <end position="322"/>
    </location>
</feature>
<feature type="domain" description="Bacterial Ig-like" evidence="2">
    <location>
        <begin position="527"/>
        <end position="603"/>
    </location>
</feature>
<feature type="region of interest" description="Disordered" evidence="1">
    <location>
        <begin position="403"/>
        <end position="435"/>
    </location>
</feature>
<evidence type="ECO:0000259" key="2">
    <source>
        <dbReference type="Pfam" id="PF19077"/>
    </source>
</evidence>
<evidence type="ECO:0000313" key="3">
    <source>
        <dbReference type="EMBL" id="PXX21400.1"/>
    </source>
</evidence>
<evidence type="ECO:0000256" key="1">
    <source>
        <dbReference type="SAM" id="MobiDB-lite"/>
    </source>
</evidence>
<gene>
    <name evidence="3" type="ORF">NA66_10517</name>
</gene>
<dbReference type="Gene3D" id="3.30.420.430">
    <property type="match status" value="3"/>
</dbReference>
<organism evidence="3 4">
    <name type="scientific">Burkholderia pyrrocinia</name>
    <name type="common">Pseudomonas pyrrocinia</name>
    <dbReference type="NCBI Taxonomy" id="60550"/>
    <lineage>
        <taxon>Bacteria</taxon>
        <taxon>Pseudomonadati</taxon>
        <taxon>Pseudomonadota</taxon>
        <taxon>Betaproteobacteria</taxon>
        <taxon>Burkholderiales</taxon>
        <taxon>Burkholderiaceae</taxon>
        <taxon>Burkholderia</taxon>
        <taxon>Burkholderia cepacia complex</taxon>
    </lineage>
</organism>
<feature type="domain" description="Bacterial Ig-like" evidence="2">
    <location>
        <begin position="198"/>
        <end position="287"/>
    </location>
</feature>
<dbReference type="Pfam" id="PF19077">
    <property type="entry name" value="Big_13"/>
    <property type="match status" value="4"/>
</dbReference>
<name>A0A318HXM4_BURPY</name>
<proteinExistence type="predicted"/>
<feature type="domain" description="Bacterial Ig-like" evidence="2">
    <location>
        <begin position="423"/>
        <end position="499"/>
    </location>
</feature>